<evidence type="ECO:0000313" key="1">
    <source>
        <dbReference type="EMBL" id="PQJ29448.1"/>
    </source>
</evidence>
<dbReference type="SUPFAM" id="SSF143011">
    <property type="entry name" value="RelE-like"/>
    <property type="match status" value="1"/>
</dbReference>
<evidence type="ECO:0008006" key="3">
    <source>
        <dbReference type="Google" id="ProtNLM"/>
    </source>
</evidence>
<accession>A0A2S7U372</accession>
<dbReference type="InterPro" id="IPR035093">
    <property type="entry name" value="RelE/ParE_toxin_dom_sf"/>
</dbReference>
<organism evidence="1 2">
    <name type="scientific">Rubritalea profundi</name>
    <dbReference type="NCBI Taxonomy" id="1658618"/>
    <lineage>
        <taxon>Bacteria</taxon>
        <taxon>Pseudomonadati</taxon>
        <taxon>Verrucomicrobiota</taxon>
        <taxon>Verrucomicrobiia</taxon>
        <taxon>Verrucomicrobiales</taxon>
        <taxon>Rubritaleaceae</taxon>
        <taxon>Rubritalea</taxon>
    </lineage>
</organism>
<dbReference type="AlphaFoldDB" id="A0A2S7U372"/>
<reference evidence="1 2" key="1">
    <citation type="submission" date="2016-12" db="EMBL/GenBank/DDBJ databases">
        <title>Study of bacterial adaptation to deep sea.</title>
        <authorList>
            <person name="Song J."/>
            <person name="Yoshizawa S."/>
            <person name="Kogure K."/>
        </authorList>
    </citation>
    <scope>NUCLEOTIDE SEQUENCE [LARGE SCALE GENOMIC DNA]</scope>
    <source>
        <strain evidence="1 2">SAORIC-165</strain>
    </source>
</reference>
<sequence length="102" mass="12105">MIKSFSDTTTEKIFRNQPLTKKELRKFGSLNLQKTLARLDILNLSSEKDLLLTPSYHYHTLHNDRYSIDAESRKSKWRITFQWHDDELQDVALVKIEDTHSN</sequence>
<keyword evidence="2" id="KW-1185">Reference proteome</keyword>
<dbReference type="Gene3D" id="3.30.2310.20">
    <property type="entry name" value="RelE-like"/>
    <property type="match status" value="1"/>
</dbReference>
<gene>
    <name evidence="1" type="ORF">BSZ32_13760</name>
</gene>
<dbReference type="OrthoDB" id="9801102at2"/>
<dbReference type="RefSeq" id="WP_105043947.1">
    <property type="nucleotide sequence ID" value="NZ_MQWA01000001.1"/>
</dbReference>
<protein>
    <recommendedName>
        <fullName evidence="3">Plasmid maintenance system killer protein</fullName>
    </recommendedName>
</protein>
<dbReference type="EMBL" id="MQWA01000001">
    <property type="protein sequence ID" value="PQJ29448.1"/>
    <property type="molecule type" value="Genomic_DNA"/>
</dbReference>
<comment type="caution">
    <text evidence="1">The sequence shown here is derived from an EMBL/GenBank/DDBJ whole genome shotgun (WGS) entry which is preliminary data.</text>
</comment>
<evidence type="ECO:0000313" key="2">
    <source>
        <dbReference type="Proteomes" id="UP000239907"/>
    </source>
</evidence>
<name>A0A2S7U372_9BACT</name>
<proteinExistence type="predicted"/>
<dbReference type="Proteomes" id="UP000239907">
    <property type="component" value="Unassembled WGS sequence"/>
</dbReference>